<dbReference type="AlphaFoldDB" id="A0A914W457"/>
<accession>A0A914W457</accession>
<feature type="compositionally biased region" description="Polar residues" evidence="1">
    <location>
        <begin position="49"/>
        <end position="64"/>
    </location>
</feature>
<feature type="region of interest" description="Disordered" evidence="1">
    <location>
        <begin position="18"/>
        <end position="64"/>
    </location>
</feature>
<keyword evidence="2" id="KW-1185">Reference proteome</keyword>
<dbReference type="Proteomes" id="UP000887566">
    <property type="component" value="Unplaced"/>
</dbReference>
<evidence type="ECO:0000313" key="2">
    <source>
        <dbReference type="Proteomes" id="UP000887566"/>
    </source>
</evidence>
<name>A0A914W457_9BILA</name>
<sequence>MALRPGALEAQAGGRIARGSAPLGLNENTDLAPPTATEGVTPAYCADRTSGTTSASDSNWTSGARSIASVGRASRLTDRPPSIDHRQLTTDLLVRRLWQTLDDALAELSKLFVPRLEAAVVAGGRRARWWRFTRPNNNSRPLPRAAEEGQLESAATTARRVLRHHADGDRIGGDFDGPTVVRPRQSIFVLAQRGRKRTARRFPSVSQRNEATDARARSRQKIVLLRRRRRAVCLQSLLRTDGRWADGWMRACALGGKYYQRSSRAYADL</sequence>
<protein>
    <submittedName>
        <fullName evidence="3">Uncharacterized protein</fullName>
    </submittedName>
</protein>
<organism evidence="2 3">
    <name type="scientific">Plectus sambesii</name>
    <dbReference type="NCBI Taxonomy" id="2011161"/>
    <lineage>
        <taxon>Eukaryota</taxon>
        <taxon>Metazoa</taxon>
        <taxon>Ecdysozoa</taxon>
        <taxon>Nematoda</taxon>
        <taxon>Chromadorea</taxon>
        <taxon>Plectida</taxon>
        <taxon>Plectina</taxon>
        <taxon>Plectoidea</taxon>
        <taxon>Plectidae</taxon>
        <taxon>Plectus</taxon>
    </lineage>
</organism>
<proteinExistence type="predicted"/>
<evidence type="ECO:0000313" key="3">
    <source>
        <dbReference type="WBParaSite" id="PSAMB.scaffold319size56836.g4729.t1"/>
    </source>
</evidence>
<dbReference type="WBParaSite" id="PSAMB.scaffold319size56836.g4729.t1">
    <property type="protein sequence ID" value="PSAMB.scaffold319size56836.g4729.t1"/>
    <property type="gene ID" value="PSAMB.scaffold319size56836.g4729"/>
</dbReference>
<reference evidence="3" key="1">
    <citation type="submission" date="2022-11" db="UniProtKB">
        <authorList>
            <consortium name="WormBaseParasite"/>
        </authorList>
    </citation>
    <scope>IDENTIFICATION</scope>
</reference>
<evidence type="ECO:0000256" key="1">
    <source>
        <dbReference type="SAM" id="MobiDB-lite"/>
    </source>
</evidence>